<dbReference type="Gene3D" id="1.20.1250.10">
    <property type="match status" value="1"/>
</dbReference>
<keyword evidence="2" id="KW-1185">Reference proteome</keyword>
<protein>
    <submittedName>
        <fullName evidence="1">Uncharacterized protein</fullName>
    </submittedName>
</protein>
<proteinExistence type="predicted"/>
<dbReference type="Proteomes" id="UP000261340">
    <property type="component" value="Unplaced"/>
</dbReference>
<dbReference type="AlphaFoldDB" id="A0A3Q0RW82"/>
<evidence type="ECO:0000313" key="2">
    <source>
        <dbReference type="Proteomes" id="UP000261340"/>
    </source>
</evidence>
<dbReference type="GeneTree" id="ENSGT00940000176879"/>
<reference evidence="1" key="2">
    <citation type="submission" date="2025-09" db="UniProtKB">
        <authorList>
            <consortium name="Ensembl"/>
        </authorList>
    </citation>
    <scope>IDENTIFICATION</scope>
</reference>
<dbReference type="OMA" id="AACEYED"/>
<organism evidence="1 2">
    <name type="scientific">Amphilophus citrinellus</name>
    <name type="common">Midas cichlid</name>
    <name type="synonym">Cichlasoma citrinellum</name>
    <dbReference type="NCBI Taxonomy" id="61819"/>
    <lineage>
        <taxon>Eukaryota</taxon>
        <taxon>Metazoa</taxon>
        <taxon>Chordata</taxon>
        <taxon>Craniata</taxon>
        <taxon>Vertebrata</taxon>
        <taxon>Euteleostomi</taxon>
        <taxon>Actinopterygii</taxon>
        <taxon>Neopterygii</taxon>
        <taxon>Teleostei</taxon>
        <taxon>Neoteleostei</taxon>
        <taxon>Acanthomorphata</taxon>
        <taxon>Ovalentaria</taxon>
        <taxon>Cichlomorphae</taxon>
        <taxon>Cichliformes</taxon>
        <taxon>Cichlidae</taxon>
        <taxon>New World cichlids</taxon>
        <taxon>Cichlasomatinae</taxon>
        <taxon>Heroini</taxon>
        <taxon>Amphilophus</taxon>
    </lineage>
</organism>
<sequence length="90" mass="10235">MLRVLERYVALVSRISGLKSCSDHVTKCLLIVLILQESHVGEEDAIQQWEKPYLCYYTLDRLFSFSILTARVFALGDPARHTSGTAQKCM</sequence>
<accession>A0A3Q0RW82</accession>
<evidence type="ECO:0000313" key="1">
    <source>
        <dbReference type="Ensembl" id="ENSACIP00000016849.1"/>
    </source>
</evidence>
<name>A0A3Q0RW82_AMPCI</name>
<reference evidence="1" key="1">
    <citation type="submission" date="2025-08" db="UniProtKB">
        <authorList>
            <consortium name="Ensembl"/>
        </authorList>
    </citation>
    <scope>IDENTIFICATION</scope>
</reference>
<dbReference type="InterPro" id="IPR009079">
    <property type="entry name" value="4_helix_cytokine-like_core"/>
</dbReference>
<dbReference type="STRING" id="61819.ENSACIP00000016849"/>
<dbReference type="Ensembl" id="ENSACIT00000017304.1">
    <property type="protein sequence ID" value="ENSACIP00000016849.1"/>
    <property type="gene ID" value="ENSACIG00000013131.1"/>
</dbReference>